<dbReference type="SUPFAM" id="SSF50978">
    <property type="entry name" value="WD40 repeat-like"/>
    <property type="match status" value="1"/>
</dbReference>
<comment type="caution">
    <text evidence="2">The sequence shown here is derived from an EMBL/GenBank/DDBJ whole genome shotgun (WGS) entry which is preliminary data.</text>
</comment>
<dbReference type="PANTHER" id="PTHR43979:SF1">
    <property type="entry name" value="PRE-MRNA-PROCESSING FACTOR 17"/>
    <property type="match status" value="1"/>
</dbReference>
<dbReference type="GO" id="GO:0000398">
    <property type="term" value="P:mRNA splicing, via spliceosome"/>
    <property type="evidence" value="ECO:0007669"/>
    <property type="project" value="InterPro"/>
</dbReference>
<name>A0AAW0HWW5_MYOGA</name>
<dbReference type="InterPro" id="IPR032847">
    <property type="entry name" value="PRPF17"/>
</dbReference>
<organism evidence="2 3">
    <name type="scientific">Myodes glareolus</name>
    <name type="common">Bank vole</name>
    <name type="synonym">Clethrionomys glareolus</name>
    <dbReference type="NCBI Taxonomy" id="447135"/>
    <lineage>
        <taxon>Eukaryota</taxon>
        <taxon>Metazoa</taxon>
        <taxon>Chordata</taxon>
        <taxon>Craniata</taxon>
        <taxon>Vertebrata</taxon>
        <taxon>Euteleostomi</taxon>
        <taxon>Mammalia</taxon>
        <taxon>Eutheria</taxon>
        <taxon>Euarchontoglires</taxon>
        <taxon>Glires</taxon>
        <taxon>Rodentia</taxon>
        <taxon>Myomorpha</taxon>
        <taxon>Muroidea</taxon>
        <taxon>Cricetidae</taxon>
        <taxon>Arvicolinae</taxon>
        <taxon>Myodes</taxon>
    </lineage>
</organism>
<feature type="compositionally biased region" description="Basic and acidic residues" evidence="1">
    <location>
        <begin position="56"/>
        <end position="73"/>
    </location>
</feature>
<proteinExistence type="predicted"/>
<accession>A0AAW0HWW5</accession>
<dbReference type="PANTHER" id="PTHR43979">
    <property type="entry name" value="PRE-MRNA-PROCESSING FACTOR 17"/>
    <property type="match status" value="1"/>
</dbReference>
<dbReference type="GO" id="GO:0003729">
    <property type="term" value="F:mRNA binding"/>
    <property type="evidence" value="ECO:0007669"/>
    <property type="project" value="TreeGrafter"/>
</dbReference>
<dbReference type="InterPro" id="IPR015943">
    <property type="entry name" value="WD40/YVTN_repeat-like_dom_sf"/>
</dbReference>
<dbReference type="InterPro" id="IPR036322">
    <property type="entry name" value="WD40_repeat_dom_sf"/>
</dbReference>
<keyword evidence="3" id="KW-1185">Reference proteome</keyword>
<dbReference type="Gene3D" id="2.130.10.10">
    <property type="entry name" value="YVTN repeat-like/Quinoprotein amine dehydrogenase"/>
    <property type="match status" value="1"/>
</dbReference>
<dbReference type="Proteomes" id="UP001488838">
    <property type="component" value="Unassembled WGS sequence"/>
</dbReference>
<feature type="compositionally biased region" description="Basic residues" evidence="1">
    <location>
        <begin position="74"/>
        <end position="84"/>
    </location>
</feature>
<dbReference type="InterPro" id="IPR001680">
    <property type="entry name" value="WD40_rpt"/>
</dbReference>
<dbReference type="Pfam" id="PF00400">
    <property type="entry name" value="WD40"/>
    <property type="match status" value="2"/>
</dbReference>
<dbReference type="AlphaFoldDB" id="A0AAW0HWW5"/>
<feature type="region of interest" description="Disordered" evidence="1">
    <location>
        <begin position="56"/>
        <end position="90"/>
    </location>
</feature>
<dbReference type="EMBL" id="JBBHLL010000301">
    <property type="protein sequence ID" value="KAK7806470.1"/>
    <property type="molecule type" value="Genomic_DNA"/>
</dbReference>
<protein>
    <submittedName>
        <fullName evidence="2">Uncharacterized protein</fullName>
    </submittedName>
</protein>
<evidence type="ECO:0000313" key="3">
    <source>
        <dbReference type="Proteomes" id="UP001488838"/>
    </source>
</evidence>
<evidence type="ECO:0000256" key="1">
    <source>
        <dbReference type="SAM" id="MobiDB-lite"/>
    </source>
</evidence>
<dbReference type="GO" id="GO:0071013">
    <property type="term" value="C:catalytic step 2 spliceosome"/>
    <property type="evidence" value="ECO:0007669"/>
    <property type="project" value="InterPro"/>
</dbReference>
<gene>
    <name evidence="2" type="ORF">U0070_018007</name>
</gene>
<reference evidence="2 3" key="1">
    <citation type="journal article" date="2023" name="bioRxiv">
        <title>Conserved and derived expression patterns and positive selection on dental genes reveal complex evolutionary context of ever-growing rodent molars.</title>
        <authorList>
            <person name="Calamari Z.T."/>
            <person name="Song A."/>
            <person name="Cohen E."/>
            <person name="Akter M."/>
            <person name="Roy R.D."/>
            <person name="Hallikas O."/>
            <person name="Christensen M.M."/>
            <person name="Li P."/>
            <person name="Marangoni P."/>
            <person name="Jernvall J."/>
            <person name="Klein O.D."/>
        </authorList>
    </citation>
    <scope>NUCLEOTIDE SEQUENCE [LARGE SCALE GENOMIC DNA]</scope>
    <source>
        <strain evidence="2">V071</strain>
    </source>
</reference>
<evidence type="ECO:0000313" key="2">
    <source>
        <dbReference type="EMBL" id="KAK7806470.1"/>
    </source>
</evidence>
<sequence length="222" mass="26087">MHSAKPSLTVLVDSAPEVTFKEDLETGIFLLSRYAEPAHINDFMFEQQTEYMYEKDVTKPSEEEQKELDEITAKKQKKKANRKRRDQERRRQSYMLKKCMTIKADPTFTYLRMLVLMLIYGHLCHLKNVIFPKNKFMCDLDTQRVHLLLSCSMDCKIKLWKAYGDWCCLRTFIGHSKAVRDICFNTAETQFLSEAYDRAFALGKESHEGSPEERSERAELCE</sequence>